<dbReference type="EMBL" id="JASCZI010061804">
    <property type="protein sequence ID" value="MED6139546.1"/>
    <property type="molecule type" value="Genomic_DNA"/>
</dbReference>
<reference evidence="1 2" key="1">
    <citation type="journal article" date="2023" name="Plants (Basel)">
        <title>Bridging the Gap: Combining Genomics and Transcriptomics Approaches to Understand Stylosanthes scabra, an Orphan Legume from the Brazilian Caatinga.</title>
        <authorList>
            <person name="Ferreira-Neto J.R.C."/>
            <person name="da Silva M.D."/>
            <person name="Binneck E."/>
            <person name="de Melo N.F."/>
            <person name="da Silva R.H."/>
            <person name="de Melo A.L.T.M."/>
            <person name="Pandolfi V."/>
            <person name="Bustamante F.O."/>
            <person name="Brasileiro-Vidal A.C."/>
            <person name="Benko-Iseppon A.M."/>
        </authorList>
    </citation>
    <scope>NUCLEOTIDE SEQUENCE [LARGE SCALE GENOMIC DNA]</scope>
    <source>
        <tissue evidence="1">Leaves</tissue>
    </source>
</reference>
<evidence type="ECO:0000313" key="1">
    <source>
        <dbReference type="EMBL" id="MED6139546.1"/>
    </source>
</evidence>
<protein>
    <submittedName>
        <fullName evidence="1">Uncharacterized protein</fullName>
    </submittedName>
</protein>
<comment type="caution">
    <text evidence="1">The sequence shown here is derived from an EMBL/GenBank/DDBJ whole genome shotgun (WGS) entry which is preliminary data.</text>
</comment>
<evidence type="ECO:0000313" key="2">
    <source>
        <dbReference type="Proteomes" id="UP001341840"/>
    </source>
</evidence>
<dbReference type="Proteomes" id="UP001341840">
    <property type="component" value="Unassembled WGS sequence"/>
</dbReference>
<organism evidence="1 2">
    <name type="scientific">Stylosanthes scabra</name>
    <dbReference type="NCBI Taxonomy" id="79078"/>
    <lineage>
        <taxon>Eukaryota</taxon>
        <taxon>Viridiplantae</taxon>
        <taxon>Streptophyta</taxon>
        <taxon>Embryophyta</taxon>
        <taxon>Tracheophyta</taxon>
        <taxon>Spermatophyta</taxon>
        <taxon>Magnoliopsida</taxon>
        <taxon>eudicotyledons</taxon>
        <taxon>Gunneridae</taxon>
        <taxon>Pentapetalae</taxon>
        <taxon>rosids</taxon>
        <taxon>fabids</taxon>
        <taxon>Fabales</taxon>
        <taxon>Fabaceae</taxon>
        <taxon>Papilionoideae</taxon>
        <taxon>50 kb inversion clade</taxon>
        <taxon>dalbergioids sensu lato</taxon>
        <taxon>Dalbergieae</taxon>
        <taxon>Pterocarpus clade</taxon>
        <taxon>Stylosanthes</taxon>
    </lineage>
</organism>
<accession>A0ABU6SSZ0</accession>
<keyword evidence="2" id="KW-1185">Reference proteome</keyword>
<gene>
    <name evidence="1" type="ORF">PIB30_084818</name>
</gene>
<sequence length="105" mass="11879">MGGQDSTFGVRRCAFGDKPYGVAESYSREGIDMERLVRNIDPTRELEAFWAKLASFEPSFDVFRVVLLASGYLTYGEESSGFIMSGCYVSPWDPIVEGRRFLFHC</sequence>
<name>A0ABU6SSZ0_9FABA</name>
<proteinExistence type="predicted"/>